<comment type="similarity">
    <text evidence="1">Belongs to the UPF0728 family.</text>
</comment>
<gene>
    <name evidence="2" type="ORF">PHYEVI_LOCUS6511</name>
</gene>
<evidence type="ECO:0000313" key="3">
    <source>
        <dbReference type="Proteomes" id="UP001153712"/>
    </source>
</evidence>
<dbReference type="Pfam" id="PF15092">
    <property type="entry name" value="UPF0728"/>
    <property type="match status" value="1"/>
</dbReference>
<evidence type="ECO:0000256" key="1">
    <source>
        <dbReference type="ARBA" id="ARBA00009973"/>
    </source>
</evidence>
<proteinExistence type="inferred from homology"/>
<dbReference type="OrthoDB" id="10003460at2759"/>
<organism evidence="2 3">
    <name type="scientific">Phyllotreta striolata</name>
    <name type="common">Striped flea beetle</name>
    <name type="synonym">Crioceris striolata</name>
    <dbReference type="NCBI Taxonomy" id="444603"/>
    <lineage>
        <taxon>Eukaryota</taxon>
        <taxon>Metazoa</taxon>
        <taxon>Ecdysozoa</taxon>
        <taxon>Arthropoda</taxon>
        <taxon>Hexapoda</taxon>
        <taxon>Insecta</taxon>
        <taxon>Pterygota</taxon>
        <taxon>Neoptera</taxon>
        <taxon>Endopterygota</taxon>
        <taxon>Coleoptera</taxon>
        <taxon>Polyphaga</taxon>
        <taxon>Cucujiformia</taxon>
        <taxon>Chrysomeloidea</taxon>
        <taxon>Chrysomelidae</taxon>
        <taxon>Galerucinae</taxon>
        <taxon>Alticini</taxon>
        <taxon>Phyllotreta</taxon>
    </lineage>
</organism>
<dbReference type="InterPro" id="IPR027885">
    <property type="entry name" value="UPF0728"/>
</dbReference>
<dbReference type="AlphaFoldDB" id="A0A9N9XQ83"/>
<accession>A0A9N9XQ83</accession>
<evidence type="ECO:0000313" key="2">
    <source>
        <dbReference type="EMBL" id="CAG9860154.1"/>
    </source>
</evidence>
<sequence>MLFDIFSYDEMEIIDSPTVRIEYGPYEAHGVIKHRIQRLYGLIRNLVDLGFELDIRKVVLINRLQIIMYNRKIFQCNIKNLKFNMTAEYDLVCQRIVDAVVEASKRMQMQSEKQLRSIQFVNDPEYSIKEEEPSKAEKEGETEEYEDIHEDEVNIMTGDTDLSVLFDLRMETMHT</sequence>
<name>A0A9N9XQ83_PHYSR</name>
<dbReference type="PANTHER" id="PTHR28448">
    <property type="entry name" value="UPF0728 PROTEIN C10ORF53"/>
    <property type="match status" value="1"/>
</dbReference>
<protein>
    <submittedName>
        <fullName evidence="2">Uncharacterized protein</fullName>
    </submittedName>
</protein>
<dbReference type="PANTHER" id="PTHR28448:SF1">
    <property type="entry name" value="UPF0728 PROTEIN C10ORF53"/>
    <property type="match status" value="1"/>
</dbReference>
<dbReference type="EMBL" id="OU900096">
    <property type="protein sequence ID" value="CAG9860154.1"/>
    <property type="molecule type" value="Genomic_DNA"/>
</dbReference>
<dbReference type="Proteomes" id="UP001153712">
    <property type="component" value="Chromosome 3"/>
</dbReference>
<keyword evidence="3" id="KW-1185">Reference proteome</keyword>
<reference evidence="2" key="1">
    <citation type="submission" date="2022-01" db="EMBL/GenBank/DDBJ databases">
        <authorList>
            <person name="King R."/>
        </authorList>
    </citation>
    <scope>NUCLEOTIDE SEQUENCE</scope>
</reference>